<dbReference type="FunFam" id="3.30.160.60:FF:001498">
    <property type="entry name" value="Zinc finger protein 404"/>
    <property type="match status" value="1"/>
</dbReference>
<feature type="compositionally biased region" description="Polar residues" evidence="13">
    <location>
        <begin position="313"/>
        <end position="326"/>
    </location>
</feature>
<feature type="compositionally biased region" description="Polar residues" evidence="13">
    <location>
        <begin position="487"/>
        <end position="513"/>
    </location>
</feature>
<evidence type="ECO:0000259" key="14">
    <source>
        <dbReference type="PROSITE" id="PS50157"/>
    </source>
</evidence>
<evidence type="ECO:0000256" key="1">
    <source>
        <dbReference type="ARBA" id="ARBA00004123"/>
    </source>
</evidence>
<dbReference type="GO" id="GO:0000981">
    <property type="term" value="F:DNA-binding transcription factor activity, RNA polymerase II-specific"/>
    <property type="evidence" value="ECO:0007669"/>
    <property type="project" value="TreeGrafter"/>
</dbReference>
<dbReference type="Proteomes" id="UP000694890">
    <property type="component" value="Linkage group LG9"/>
</dbReference>
<dbReference type="SMART" id="SM00355">
    <property type="entry name" value="ZnF_C2H2"/>
    <property type="match status" value="12"/>
</dbReference>
<dbReference type="FunFam" id="3.30.160.60:FF:001443">
    <property type="entry name" value="Zinc finger protein 668"/>
    <property type="match status" value="1"/>
</dbReference>
<gene>
    <name evidence="16" type="primary">LOC108892260</name>
</gene>
<dbReference type="FunFam" id="3.30.160.60:FF:000562">
    <property type="entry name" value="Zinc finger protein 786"/>
    <property type="match status" value="1"/>
</dbReference>
<feature type="compositionally biased region" description="Acidic residues" evidence="13">
    <location>
        <begin position="130"/>
        <end position="140"/>
    </location>
</feature>
<feature type="compositionally biased region" description="Basic and acidic residues" evidence="13">
    <location>
        <begin position="533"/>
        <end position="542"/>
    </location>
</feature>
<dbReference type="InterPro" id="IPR036236">
    <property type="entry name" value="Znf_C2H2_sf"/>
</dbReference>
<reference evidence="16" key="1">
    <citation type="submission" date="2025-08" db="UniProtKB">
        <authorList>
            <consortium name="RefSeq"/>
        </authorList>
    </citation>
    <scope>IDENTIFICATION</scope>
    <source>
        <tissue evidence="16">Brain</tissue>
    </source>
</reference>
<evidence type="ECO:0000313" key="15">
    <source>
        <dbReference type="Proteomes" id="UP000694890"/>
    </source>
</evidence>
<feature type="compositionally biased region" description="Polar residues" evidence="13">
    <location>
        <begin position="111"/>
        <end position="120"/>
    </location>
</feature>
<dbReference type="GO" id="GO:0005634">
    <property type="term" value="C:nucleus"/>
    <property type="evidence" value="ECO:0007669"/>
    <property type="project" value="UniProtKB-SubCell"/>
</dbReference>
<dbReference type="PANTHER" id="PTHR14196:SF12">
    <property type="entry name" value="ZINC FINGER PROTEIN 208-LIKE"/>
    <property type="match status" value="1"/>
</dbReference>
<evidence type="ECO:0000256" key="9">
    <source>
        <dbReference type="ARBA" id="ARBA00023163"/>
    </source>
</evidence>
<feature type="compositionally biased region" description="Basic and acidic residues" evidence="13">
    <location>
        <begin position="149"/>
        <end position="160"/>
    </location>
</feature>
<feature type="region of interest" description="Disordered" evidence="13">
    <location>
        <begin position="449"/>
        <end position="473"/>
    </location>
</feature>
<evidence type="ECO:0000256" key="13">
    <source>
        <dbReference type="SAM" id="MobiDB-lite"/>
    </source>
</evidence>
<feature type="region of interest" description="Disordered" evidence="13">
    <location>
        <begin position="297"/>
        <end position="344"/>
    </location>
</feature>
<dbReference type="SUPFAM" id="SSF57667">
    <property type="entry name" value="beta-beta-alpha zinc fingers"/>
    <property type="match status" value="6"/>
</dbReference>
<feature type="domain" description="C2H2-type" evidence="14">
    <location>
        <begin position="615"/>
        <end position="642"/>
    </location>
</feature>
<keyword evidence="12" id="KW-0175">Coiled coil</keyword>
<keyword evidence="7" id="KW-0805">Transcription regulation</keyword>
<organism evidence="15 16">
    <name type="scientific">Lates calcarifer</name>
    <name type="common">Barramundi</name>
    <name type="synonym">Holocentrus calcarifer</name>
    <dbReference type="NCBI Taxonomy" id="8187"/>
    <lineage>
        <taxon>Eukaryota</taxon>
        <taxon>Metazoa</taxon>
        <taxon>Chordata</taxon>
        <taxon>Craniata</taxon>
        <taxon>Vertebrata</taxon>
        <taxon>Euteleostomi</taxon>
        <taxon>Actinopterygii</taxon>
        <taxon>Neopterygii</taxon>
        <taxon>Teleostei</taxon>
        <taxon>Neoteleostei</taxon>
        <taxon>Acanthomorphata</taxon>
        <taxon>Carangaria</taxon>
        <taxon>Carangaria incertae sedis</taxon>
        <taxon>Centropomidae</taxon>
        <taxon>Lates</taxon>
    </lineage>
</organism>
<feature type="domain" description="C2H2-type" evidence="14">
    <location>
        <begin position="756"/>
        <end position="783"/>
    </location>
</feature>
<evidence type="ECO:0000256" key="7">
    <source>
        <dbReference type="ARBA" id="ARBA00023015"/>
    </source>
</evidence>
<dbReference type="GO" id="GO:0000977">
    <property type="term" value="F:RNA polymerase II transcription regulatory region sequence-specific DNA binding"/>
    <property type="evidence" value="ECO:0007669"/>
    <property type="project" value="TreeGrafter"/>
</dbReference>
<keyword evidence="9" id="KW-0804">Transcription</keyword>
<keyword evidence="8" id="KW-0238">DNA-binding</keyword>
<dbReference type="AlphaFoldDB" id="A0AAJ7Q2Y8"/>
<feature type="domain" description="C2H2-type" evidence="14">
    <location>
        <begin position="699"/>
        <end position="726"/>
    </location>
</feature>
<feature type="compositionally biased region" description="Basic and acidic residues" evidence="13">
    <location>
        <begin position="300"/>
        <end position="310"/>
    </location>
</feature>
<evidence type="ECO:0000256" key="10">
    <source>
        <dbReference type="ARBA" id="ARBA00023242"/>
    </source>
</evidence>
<evidence type="ECO:0000256" key="4">
    <source>
        <dbReference type="ARBA" id="ARBA00022737"/>
    </source>
</evidence>
<feature type="coiled-coil region" evidence="12">
    <location>
        <begin position="36"/>
        <end position="70"/>
    </location>
</feature>
<dbReference type="InterPro" id="IPR050717">
    <property type="entry name" value="C2H2-ZF_Transcription_Reg"/>
</dbReference>
<evidence type="ECO:0000313" key="16">
    <source>
        <dbReference type="RefSeq" id="XP_018545226.1"/>
    </source>
</evidence>
<name>A0AAJ7Q2Y8_LATCA</name>
<accession>A0AAJ7Q2Y8</accession>
<feature type="domain" description="C2H2-type" evidence="14">
    <location>
        <begin position="589"/>
        <end position="612"/>
    </location>
</feature>
<evidence type="ECO:0000256" key="12">
    <source>
        <dbReference type="SAM" id="Coils"/>
    </source>
</evidence>
<dbReference type="FunFam" id="3.30.160.60:FF:000671">
    <property type="entry name" value="Zinc finger protein 26"/>
    <property type="match status" value="1"/>
</dbReference>
<feature type="domain" description="C2H2-type" evidence="14">
    <location>
        <begin position="840"/>
        <end position="867"/>
    </location>
</feature>
<keyword evidence="4" id="KW-0677">Repeat</keyword>
<dbReference type="InterPro" id="IPR013087">
    <property type="entry name" value="Znf_C2H2_type"/>
</dbReference>
<dbReference type="FunFam" id="3.30.160.60:FF:002343">
    <property type="entry name" value="Zinc finger protein 33A"/>
    <property type="match status" value="1"/>
</dbReference>
<keyword evidence="3" id="KW-0479">Metal-binding</keyword>
<dbReference type="FunFam" id="3.30.160.60:FF:000624">
    <property type="entry name" value="zinc finger protein 697"/>
    <property type="match status" value="2"/>
</dbReference>
<sequence>MFYWMKRNTGGSETLDGLGDMSKAEILRGIVTEKLATAAEEILAVVERTVAGYEEEASGFRREIDRQRRQLEVLLQPRVKLERRAVNPDVDRRDVVVLSEGEEEEAEGEQHTQQPDSGDSGSLGFLWFNGDDEGEDEEEQLSVQQETSSRQKQEDLRDPDYQIPSRSIPLRVRYDRRKPGKPRISNTPNHLDLRIRILEDSQTEVLSKKVFKKCPIQELQCPRGLQEADFVDLLRSTFPQLGADKPFDVFTSDRSRRLLPLRLKTLTPEEIYRTIRYTGAGHSALYIRLKTGEDAQTSSEDLHAPWRQDEDSPSSSATMTTDQTEMNTKDQSERRKRGRPRLGEEPTHHYFRICMLEDSQSDVLSKNVLTKSSIQDLKCPRSLQEADFLDLLQSTFPQLAGDNKSFHMFKSDRSKRLQRLKVKTLTPEEIYKTMKSTGVEKTILYIRPTTGEEEEEEEEPHVLPGNDDATDDSLSTAMVISDEAGISPSSPVQQSDGNQVDFLSSTSTSQQHNMETDDEDAAESEVASGNNVSDRKSHRELQLSKMRRRRPRAFVVERSKTPCKVCGVWFRVLGSLIKHAWRHMDDPQRACGVCGEHFESVEELKRHFRNNHKTHDCSHCGKSFCTVTGLNYHTTLHTGNRPFKCDVCNKTFAHMSSLSIHRWVHVGDKPHKCDLCPKAFGLKAQLKAHSKVHTGKDKYHCNICGKYFYDLRSLTRHRVTHSGERRYGCEVCGKRFKLPGTLKSHEKIHTDRDRPYLCHICCKTFLSNCGLTAHIRTHSDERPFICIVCGKGFISNGELKAHTRVHTGEAPYGCSECGRFFKRKTHLNNHVRSHLGIKLFACGVCGKACSRQEHLTVHMRTHNGERPYQCSLCEKAFTQSHCLKTHMKSHQAEENLFLSPSTS</sequence>
<dbReference type="Gene3D" id="3.30.160.60">
    <property type="entry name" value="Classic Zinc Finger"/>
    <property type="match status" value="11"/>
</dbReference>
<dbReference type="GO" id="GO:0008270">
    <property type="term" value="F:zinc ion binding"/>
    <property type="evidence" value="ECO:0007669"/>
    <property type="project" value="UniProtKB-KW"/>
</dbReference>
<comment type="subcellular location">
    <subcellularLocation>
        <location evidence="1">Nucleus</location>
    </subcellularLocation>
</comment>
<feature type="domain" description="C2H2-type" evidence="14">
    <location>
        <begin position="671"/>
        <end position="698"/>
    </location>
</feature>
<feature type="region of interest" description="Disordered" evidence="13">
    <location>
        <begin position="100"/>
        <end position="168"/>
    </location>
</feature>
<dbReference type="PROSITE" id="PS00028">
    <property type="entry name" value="ZINC_FINGER_C2H2_1"/>
    <property type="match status" value="11"/>
</dbReference>
<dbReference type="Pfam" id="PF00096">
    <property type="entry name" value="zf-C2H2"/>
    <property type="match status" value="8"/>
</dbReference>
<feature type="domain" description="C2H2-type" evidence="14">
    <location>
        <begin position="812"/>
        <end position="839"/>
    </location>
</feature>
<protein>
    <submittedName>
        <fullName evidence="16">Zinc finger protein 317</fullName>
    </submittedName>
</protein>
<feature type="domain" description="C2H2-type" evidence="14">
    <location>
        <begin position="868"/>
        <end position="895"/>
    </location>
</feature>
<feature type="region of interest" description="Disordered" evidence="13">
    <location>
        <begin position="485"/>
        <end position="545"/>
    </location>
</feature>
<evidence type="ECO:0000256" key="3">
    <source>
        <dbReference type="ARBA" id="ARBA00022723"/>
    </source>
</evidence>
<evidence type="ECO:0000256" key="11">
    <source>
        <dbReference type="PROSITE-ProRule" id="PRU00042"/>
    </source>
</evidence>
<dbReference type="PROSITE" id="PS50157">
    <property type="entry name" value="ZINC_FINGER_C2H2_2"/>
    <property type="match status" value="11"/>
</dbReference>
<keyword evidence="5 11" id="KW-0863">Zinc-finger</keyword>
<keyword evidence="10" id="KW-0539">Nucleus</keyword>
<feature type="domain" description="C2H2-type" evidence="14">
    <location>
        <begin position="643"/>
        <end position="670"/>
    </location>
</feature>
<proteinExistence type="inferred from homology"/>
<feature type="domain" description="C2H2-type" evidence="14">
    <location>
        <begin position="727"/>
        <end position="754"/>
    </location>
</feature>
<dbReference type="GeneID" id="108892260"/>
<dbReference type="KEGG" id="lcf:108892260"/>
<comment type="similarity">
    <text evidence="2">Belongs to the krueppel C2H2-type zinc-finger protein family.</text>
</comment>
<dbReference type="RefSeq" id="XP_018545226.1">
    <property type="nucleotide sequence ID" value="XM_018689710.2"/>
</dbReference>
<evidence type="ECO:0000256" key="8">
    <source>
        <dbReference type="ARBA" id="ARBA00023125"/>
    </source>
</evidence>
<feature type="domain" description="C2H2-type" evidence="14">
    <location>
        <begin position="784"/>
        <end position="811"/>
    </location>
</feature>
<evidence type="ECO:0000256" key="2">
    <source>
        <dbReference type="ARBA" id="ARBA00006991"/>
    </source>
</evidence>
<evidence type="ECO:0000256" key="6">
    <source>
        <dbReference type="ARBA" id="ARBA00022833"/>
    </source>
</evidence>
<evidence type="ECO:0000256" key="5">
    <source>
        <dbReference type="ARBA" id="ARBA00022771"/>
    </source>
</evidence>
<keyword evidence="6" id="KW-0862">Zinc</keyword>
<dbReference type="PANTHER" id="PTHR14196">
    <property type="entry name" value="ODD-SKIPPED - RELATED"/>
    <property type="match status" value="1"/>
</dbReference>